<dbReference type="Proteomes" id="UP000295433">
    <property type="component" value="Unassembled WGS sequence"/>
</dbReference>
<evidence type="ECO:0000313" key="2">
    <source>
        <dbReference type="Proteomes" id="UP000295433"/>
    </source>
</evidence>
<name>A0A4V2VTD6_9GAMM</name>
<protein>
    <submittedName>
        <fullName evidence="1">Uncharacterized protein</fullName>
    </submittedName>
</protein>
<organism evidence="1 2">
    <name type="scientific">Samsonia erythrinae</name>
    <dbReference type="NCBI Taxonomy" id="160434"/>
    <lineage>
        <taxon>Bacteria</taxon>
        <taxon>Pseudomonadati</taxon>
        <taxon>Pseudomonadota</taxon>
        <taxon>Gammaproteobacteria</taxon>
        <taxon>Enterobacterales</taxon>
        <taxon>Pectobacteriaceae</taxon>
        <taxon>Samsonia</taxon>
    </lineage>
</organism>
<keyword evidence="2" id="KW-1185">Reference proteome</keyword>
<proteinExistence type="predicted"/>
<dbReference type="AlphaFoldDB" id="A0A4V2VTD6"/>
<reference evidence="1 2" key="1">
    <citation type="submission" date="2019-03" db="EMBL/GenBank/DDBJ databases">
        <title>Genomic Encyclopedia of Type Strains, Phase IV (KMG-IV): sequencing the most valuable type-strain genomes for metagenomic binning, comparative biology and taxonomic classification.</title>
        <authorList>
            <person name="Goeker M."/>
        </authorList>
    </citation>
    <scope>NUCLEOTIDE SEQUENCE [LARGE SCALE GENOMIC DNA]</scope>
    <source>
        <strain evidence="1 2">DSM 16730</strain>
    </source>
</reference>
<sequence length="49" mass="5630">MTVKVKNQSVEYVSSEYEAFEAIFHGKLCFQYYLKIAAGIIFLHLNGDI</sequence>
<gene>
    <name evidence="1" type="ORF">EDC54_10468</name>
</gene>
<evidence type="ECO:0000313" key="1">
    <source>
        <dbReference type="EMBL" id="TCV06166.1"/>
    </source>
</evidence>
<comment type="caution">
    <text evidence="1">The sequence shown here is derived from an EMBL/GenBank/DDBJ whole genome shotgun (WGS) entry which is preliminary data.</text>
</comment>
<dbReference type="EMBL" id="SMBY01000004">
    <property type="protein sequence ID" value="TCV06166.1"/>
    <property type="molecule type" value="Genomic_DNA"/>
</dbReference>
<accession>A0A4V2VTD6</accession>